<feature type="chain" id="PRO_5046228158" description="Bacterial surface antigen (D15) domain-containing protein" evidence="3">
    <location>
        <begin position="26"/>
        <end position="414"/>
    </location>
</feature>
<organism evidence="5 6">
    <name type="scientific">Fibrella forsythiae</name>
    <dbReference type="NCBI Taxonomy" id="2817061"/>
    <lineage>
        <taxon>Bacteria</taxon>
        <taxon>Pseudomonadati</taxon>
        <taxon>Bacteroidota</taxon>
        <taxon>Cytophagia</taxon>
        <taxon>Cytophagales</taxon>
        <taxon>Spirosomataceae</taxon>
        <taxon>Fibrella</taxon>
    </lineage>
</organism>
<keyword evidence="3" id="KW-0732">Signal</keyword>
<evidence type="ECO:0000313" key="6">
    <source>
        <dbReference type="Proteomes" id="UP000664628"/>
    </source>
</evidence>
<feature type="signal peptide" evidence="3">
    <location>
        <begin position="1"/>
        <end position="25"/>
    </location>
</feature>
<dbReference type="Proteomes" id="UP000664628">
    <property type="component" value="Unassembled WGS sequence"/>
</dbReference>
<sequence>MIRPLHCLTSLLGIVPLLLTSLTYAQSITDSTSRAEQIDAYDLAKKWFGISIAPRSDSGLGTKPQWAVLPSLNYQPATGITGGAILTSSFYPKNTPHTRLSTVHLYGGYSQYNQVLATALGNIWTPGHGFNIQVDWRFYNFPTTTYGLGSHTQLANASDVDYNHVRLHQTVYKAVGLDYMVGIGYTLDRHFDILNGNSAGQTTDYARYGLNRQSTSSGIIVGLLRDRRGNPNNPEGGSYLLAQFRTYLSELGSSTNYQALWLDYRKYIPLGGRLEKQLALWSFNWVTFGGNVPYLDLPATGWDTYNNTGRGYAMGRLRGPSLYYAEAEYRTQLTANGLIGGVLFANAQTIGPWPGSIPKGLEVGSQQRNVQIWPGFGGGLRVKVNKSARTNLAIDYGFGAGGSKGLYFNLNEVF</sequence>
<keyword evidence="2" id="KW-0472">Membrane</keyword>
<evidence type="ECO:0000313" key="5">
    <source>
        <dbReference type="EMBL" id="MBO0952270.1"/>
    </source>
</evidence>
<dbReference type="InterPro" id="IPR000184">
    <property type="entry name" value="Bac_surfAg_D15"/>
</dbReference>
<keyword evidence="6" id="KW-1185">Reference proteome</keyword>
<protein>
    <recommendedName>
        <fullName evidence="4">Bacterial surface antigen (D15) domain-containing protein</fullName>
    </recommendedName>
</protein>
<accession>A0ABS3JQI1</accession>
<evidence type="ECO:0000256" key="2">
    <source>
        <dbReference type="ARBA" id="ARBA00023136"/>
    </source>
</evidence>
<evidence type="ECO:0000256" key="1">
    <source>
        <dbReference type="ARBA" id="ARBA00004370"/>
    </source>
</evidence>
<feature type="domain" description="Bacterial surface antigen (D15)" evidence="4">
    <location>
        <begin position="105"/>
        <end position="410"/>
    </location>
</feature>
<dbReference type="Pfam" id="PF01103">
    <property type="entry name" value="Omp85"/>
    <property type="match status" value="1"/>
</dbReference>
<name>A0ABS3JQI1_9BACT</name>
<evidence type="ECO:0000259" key="4">
    <source>
        <dbReference type="Pfam" id="PF01103"/>
    </source>
</evidence>
<dbReference type="RefSeq" id="WP_207332216.1">
    <property type="nucleotide sequence ID" value="NZ_JAFMYW010000010.1"/>
</dbReference>
<comment type="caution">
    <text evidence="5">The sequence shown here is derived from an EMBL/GenBank/DDBJ whole genome shotgun (WGS) entry which is preliminary data.</text>
</comment>
<proteinExistence type="predicted"/>
<gene>
    <name evidence="5" type="ORF">J2I46_27050</name>
</gene>
<reference evidence="5 6" key="1">
    <citation type="submission" date="2021-03" db="EMBL/GenBank/DDBJ databases">
        <title>Fibrella sp. HMF5405 genome sequencing and assembly.</title>
        <authorList>
            <person name="Kang H."/>
            <person name="Kim H."/>
            <person name="Bae S."/>
            <person name="Joh K."/>
        </authorList>
    </citation>
    <scope>NUCLEOTIDE SEQUENCE [LARGE SCALE GENOMIC DNA]</scope>
    <source>
        <strain evidence="5 6">HMF5405</strain>
    </source>
</reference>
<evidence type="ECO:0000256" key="3">
    <source>
        <dbReference type="SAM" id="SignalP"/>
    </source>
</evidence>
<dbReference type="EMBL" id="JAFMYW010000010">
    <property type="protein sequence ID" value="MBO0952270.1"/>
    <property type="molecule type" value="Genomic_DNA"/>
</dbReference>
<comment type="subcellular location">
    <subcellularLocation>
        <location evidence="1">Membrane</location>
    </subcellularLocation>
</comment>
<dbReference type="Gene3D" id="2.40.160.50">
    <property type="entry name" value="membrane protein fhac: a member of the omp85/tpsb transporter family"/>
    <property type="match status" value="1"/>
</dbReference>